<dbReference type="Proteomes" id="UP000441102">
    <property type="component" value="Unassembled WGS sequence"/>
</dbReference>
<evidence type="ECO:0000259" key="1">
    <source>
        <dbReference type="Pfam" id="PF14301"/>
    </source>
</evidence>
<evidence type="ECO:0000313" key="2">
    <source>
        <dbReference type="EMBL" id="KAB2803309.1"/>
    </source>
</evidence>
<feature type="domain" description="DUF4376" evidence="1">
    <location>
        <begin position="79"/>
        <end position="181"/>
    </location>
</feature>
<sequence>MKYKFIKFGPEGFPLFYYDELTYPPTDKGQKNADIPADAIAVSDQQWLDASMLKLWRAPDGTITMPPATEPSEAIDLPAHAAHKRWETEVGGTIWNGWPVLTDRDSQNKITSEALAIEKGERLDGDPWKFADGEFRPLTNAQMDSLAAAVRLYIRDSFALEAQVLAEIEAGTISTVEQIDAAFA</sequence>
<comment type="caution">
    <text evidence="2">The sequence shown here is derived from an EMBL/GenBank/DDBJ whole genome shotgun (WGS) entry which is preliminary data.</text>
</comment>
<accession>A0A6I0DYW6</accession>
<reference evidence="2 3" key="1">
    <citation type="submission" date="2019-09" db="EMBL/GenBank/DDBJ databases">
        <title>Taxonomic organization of the family Brucellaceae based on a phylogenomic approach.</title>
        <authorList>
            <person name="Leclercq S."/>
            <person name="Cloeckaert A."/>
            <person name="Zygmunt M.S."/>
        </authorList>
    </citation>
    <scope>NUCLEOTIDE SEQUENCE [LARGE SCALE GENOMIC DNA]</scope>
    <source>
        <strain evidence="2 3">CCUG 34461</strain>
    </source>
</reference>
<dbReference type="AlphaFoldDB" id="A0A6I0DYW6"/>
<evidence type="ECO:0000313" key="3">
    <source>
        <dbReference type="Proteomes" id="UP000441102"/>
    </source>
</evidence>
<dbReference type="RefSeq" id="WP_151576346.1">
    <property type="nucleotide sequence ID" value="NZ_WBWX01000001.1"/>
</dbReference>
<dbReference type="Pfam" id="PF14301">
    <property type="entry name" value="DUF4376"/>
    <property type="match status" value="1"/>
</dbReference>
<name>A0A6I0DYW6_BRUAN</name>
<dbReference type="InterPro" id="IPR025484">
    <property type="entry name" value="DUF4376"/>
</dbReference>
<dbReference type="EMBL" id="WBWX01000001">
    <property type="protein sequence ID" value="KAB2803309.1"/>
    <property type="molecule type" value="Genomic_DNA"/>
</dbReference>
<organism evidence="2 3">
    <name type="scientific">Brucella anthropi</name>
    <name type="common">Ochrobactrum anthropi</name>
    <dbReference type="NCBI Taxonomy" id="529"/>
    <lineage>
        <taxon>Bacteria</taxon>
        <taxon>Pseudomonadati</taxon>
        <taxon>Pseudomonadota</taxon>
        <taxon>Alphaproteobacteria</taxon>
        <taxon>Hyphomicrobiales</taxon>
        <taxon>Brucellaceae</taxon>
        <taxon>Brucella/Ochrobactrum group</taxon>
        <taxon>Brucella</taxon>
    </lineage>
</organism>
<proteinExistence type="predicted"/>
<protein>
    <submittedName>
        <fullName evidence="2">DUF4376 domain-containing protein</fullName>
    </submittedName>
</protein>
<gene>
    <name evidence="2" type="ORF">F9L06_03890</name>
</gene>